<evidence type="ECO:0000313" key="3">
    <source>
        <dbReference type="EMBL" id="VGO14825.1"/>
    </source>
</evidence>
<sequence length="93" mass="10409">MQRLILDQDIKPMSEFRAHTAACIQQVQKSKRPVVITQHGKSAAVLIDVSEFEAMAQRLELLEDIALGESMIDEGKGVPHDKAKEMILKSIPR</sequence>
<protein>
    <recommendedName>
        <fullName evidence="2">Antitoxin</fullName>
    </recommendedName>
</protein>
<dbReference type="Pfam" id="PF02604">
    <property type="entry name" value="PhdYeFM_antitox"/>
    <property type="match status" value="1"/>
</dbReference>
<evidence type="ECO:0000256" key="2">
    <source>
        <dbReference type="RuleBase" id="RU362080"/>
    </source>
</evidence>
<dbReference type="RefSeq" id="WP_136080450.1">
    <property type="nucleotide sequence ID" value="NZ_CAAHFG010000002.1"/>
</dbReference>
<dbReference type="InterPro" id="IPR051405">
    <property type="entry name" value="phD/YefM_antitoxin"/>
</dbReference>
<proteinExistence type="inferred from homology"/>
<dbReference type="SUPFAM" id="SSF143120">
    <property type="entry name" value="YefM-like"/>
    <property type="match status" value="1"/>
</dbReference>
<dbReference type="PANTHER" id="PTHR33713:SF11">
    <property type="entry name" value="PREVENT-HOST-DEATH FAMILY PROTEIN"/>
    <property type="match status" value="1"/>
</dbReference>
<keyword evidence="4" id="KW-1185">Reference proteome</keyword>
<dbReference type="InterPro" id="IPR006442">
    <property type="entry name" value="Antitoxin_Phd/YefM"/>
</dbReference>
<dbReference type="PANTHER" id="PTHR33713">
    <property type="entry name" value="ANTITOXIN YAFN-RELATED"/>
    <property type="match status" value="1"/>
</dbReference>
<gene>
    <name evidence="3" type="ORF">PDESU_03394</name>
</gene>
<dbReference type="Proteomes" id="UP000366872">
    <property type="component" value="Unassembled WGS sequence"/>
</dbReference>
<evidence type="ECO:0000313" key="4">
    <source>
        <dbReference type="Proteomes" id="UP000366872"/>
    </source>
</evidence>
<dbReference type="AlphaFoldDB" id="A0A6C2U4K0"/>
<evidence type="ECO:0000256" key="1">
    <source>
        <dbReference type="ARBA" id="ARBA00009981"/>
    </source>
</evidence>
<dbReference type="InterPro" id="IPR036165">
    <property type="entry name" value="YefM-like_sf"/>
</dbReference>
<accession>A0A6C2U4K0</accession>
<dbReference type="NCBIfam" id="TIGR01552">
    <property type="entry name" value="phd_fam"/>
    <property type="match status" value="1"/>
</dbReference>
<organism evidence="3 4">
    <name type="scientific">Pontiella desulfatans</name>
    <dbReference type="NCBI Taxonomy" id="2750659"/>
    <lineage>
        <taxon>Bacteria</taxon>
        <taxon>Pseudomonadati</taxon>
        <taxon>Kiritimatiellota</taxon>
        <taxon>Kiritimatiellia</taxon>
        <taxon>Kiritimatiellales</taxon>
        <taxon>Pontiellaceae</taxon>
        <taxon>Pontiella</taxon>
    </lineage>
</organism>
<name>A0A6C2U4K0_PONDE</name>
<comment type="similarity">
    <text evidence="1 2">Belongs to the phD/YefM antitoxin family.</text>
</comment>
<comment type="function">
    <text evidence="2">Antitoxin component of a type II toxin-antitoxin (TA) system.</text>
</comment>
<dbReference type="Gene3D" id="3.40.1620.10">
    <property type="entry name" value="YefM-like domain"/>
    <property type="match status" value="1"/>
</dbReference>
<reference evidence="3 4" key="1">
    <citation type="submission" date="2019-04" db="EMBL/GenBank/DDBJ databases">
        <authorList>
            <person name="Van Vliet M D."/>
        </authorList>
    </citation>
    <scope>NUCLEOTIDE SEQUENCE [LARGE SCALE GENOMIC DNA]</scope>
    <source>
        <strain evidence="3 4">F1</strain>
    </source>
</reference>
<dbReference type="EMBL" id="CAAHFG010000002">
    <property type="protein sequence ID" value="VGO14825.1"/>
    <property type="molecule type" value="Genomic_DNA"/>
</dbReference>